<dbReference type="STRING" id="349095.SAMN05660299_01599"/>
<dbReference type="InterPro" id="IPR016188">
    <property type="entry name" value="PurM-like_N"/>
</dbReference>
<organism evidence="5 6">
    <name type="scientific">Megasphaera paucivorans</name>
    <dbReference type="NCBI Taxonomy" id="349095"/>
    <lineage>
        <taxon>Bacteria</taxon>
        <taxon>Bacillati</taxon>
        <taxon>Bacillota</taxon>
        <taxon>Negativicutes</taxon>
        <taxon>Veillonellales</taxon>
        <taxon>Veillonellaceae</taxon>
        <taxon>Megasphaera</taxon>
    </lineage>
</organism>
<dbReference type="RefSeq" id="WP_091650316.1">
    <property type="nucleotide sequence ID" value="NZ_FNHQ01000014.1"/>
</dbReference>
<dbReference type="InterPro" id="IPR036409">
    <property type="entry name" value="Aldolase_II/adducin_N_sf"/>
</dbReference>
<dbReference type="PANTHER" id="PTHR30303">
    <property type="entry name" value="HYDROGENASE ISOENZYMES FORMATION PROTEIN HYPE"/>
    <property type="match status" value="1"/>
</dbReference>
<accession>A0A1G9WD24</accession>
<dbReference type="Pfam" id="PF00586">
    <property type="entry name" value="AIRS"/>
    <property type="match status" value="1"/>
</dbReference>
<keyword evidence="6" id="KW-1185">Reference proteome</keyword>
<dbReference type="Proteomes" id="UP000199309">
    <property type="component" value="Unassembled WGS sequence"/>
</dbReference>
<dbReference type="InterPro" id="IPR011854">
    <property type="entry name" value="HypE"/>
</dbReference>
<dbReference type="SUPFAM" id="SSF55326">
    <property type="entry name" value="PurM N-terminal domain-like"/>
    <property type="match status" value="1"/>
</dbReference>
<feature type="domain" description="PurM-like C-terminal" evidence="3">
    <location>
        <begin position="153"/>
        <end position="306"/>
    </location>
</feature>
<name>A0A1G9WD24_9FIRM</name>
<evidence type="ECO:0000259" key="4">
    <source>
        <dbReference type="Pfam" id="PF10120"/>
    </source>
</evidence>
<dbReference type="PANTHER" id="PTHR30303:SF4">
    <property type="entry name" value="HYDROGENASE EXPRESSION_FORMATION PROTEIN HYPE"/>
    <property type="match status" value="1"/>
</dbReference>
<dbReference type="Gene3D" id="3.90.650.10">
    <property type="entry name" value="PurM-like C-terminal domain"/>
    <property type="match status" value="1"/>
</dbReference>
<dbReference type="InterPro" id="IPR036676">
    <property type="entry name" value="PurM-like_C_sf"/>
</dbReference>
<dbReference type="InterPro" id="IPR010918">
    <property type="entry name" value="PurM-like_C_dom"/>
</dbReference>
<dbReference type="AlphaFoldDB" id="A0A1G9WD24"/>
<sequence length="525" mass="57067">MIGKVNDDFFRKHVLTQTGTQAESVVIGPHMGVDAAILRLSDSYMAVAEDPIFPSLSMTADDFAFVTVHIGASDIAVMGIQPRYMTYSLLLPPDTEEDYIAELIAAISRYAKEIGITIVGGHTGFYGAVTVPTIGGITVWGTGDTYISPMGAQDGDNVIITKGCGVEAAALLSFELQEILKDNIDTDDLQRSLARMHEVSVVKDACIAAHNRGVHAMHDATEGGVKRGVWEIAQASGKGVVINTKDLLRPHDIEAVCGYFNLNTWEIISEGTLVLTCAPETTEKLLNDYEKAGIKARIIGTITKSSQGCMYLENGDLKELVPPSRDKFWDVFFEAAALHANKIQSEEEKLCAALKQTAAIFCDENIYKLLPEIGANIACVKKNGKQLSQVAGIPGRIICVKDTAVAVSEPEMGASVHMGESILEVRKYFPEAACIMNLRKNKAVLQACDMAGLTTIDMPPCKNYQQKGNEFLIDLDTVLAHCDVLPDILTTPDRINLETLILVIGTSLIDLERKVLSIKKNYKSI</sequence>
<dbReference type="SUPFAM" id="SSF56042">
    <property type="entry name" value="PurM C-terminal domain-like"/>
    <property type="match status" value="1"/>
</dbReference>
<dbReference type="Gene3D" id="3.30.1330.10">
    <property type="entry name" value="PurM-like, N-terminal domain"/>
    <property type="match status" value="1"/>
</dbReference>
<dbReference type="EMBL" id="FNHQ01000014">
    <property type="protein sequence ID" value="SDM82432.1"/>
    <property type="molecule type" value="Genomic_DNA"/>
</dbReference>
<dbReference type="InterPro" id="IPR019293">
    <property type="entry name" value="ThiN"/>
</dbReference>
<dbReference type="InterPro" id="IPR036921">
    <property type="entry name" value="PurM-like_N_sf"/>
</dbReference>
<feature type="domain" description="Thiamine-phosphate synthase ThiN" evidence="4">
    <location>
        <begin position="354"/>
        <end position="516"/>
    </location>
</feature>
<proteinExistence type="inferred from homology"/>
<evidence type="ECO:0000259" key="2">
    <source>
        <dbReference type="Pfam" id="PF00586"/>
    </source>
</evidence>
<gene>
    <name evidence="5" type="ORF">SAMN05660299_01599</name>
</gene>
<dbReference type="GO" id="GO:0051604">
    <property type="term" value="P:protein maturation"/>
    <property type="evidence" value="ECO:0007669"/>
    <property type="project" value="TreeGrafter"/>
</dbReference>
<dbReference type="OrthoDB" id="9801934at2"/>
<dbReference type="SUPFAM" id="SSF53639">
    <property type="entry name" value="AraD/HMP-PK domain-like"/>
    <property type="match status" value="1"/>
</dbReference>
<dbReference type="Pfam" id="PF02769">
    <property type="entry name" value="AIRS_C"/>
    <property type="match status" value="1"/>
</dbReference>
<evidence type="ECO:0000256" key="1">
    <source>
        <dbReference type="ARBA" id="ARBA00006243"/>
    </source>
</evidence>
<feature type="domain" description="PurM-like N-terminal" evidence="2">
    <location>
        <begin position="33"/>
        <end position="136"/>
    </location>
</feature>
<dbReference type="Pfam" id="PF10120">
    <property type="entry name" value="ThiN"/>
    <property type="match status" value="1"/>
</dbReference>
<evidence type="ECO:0000259" key="3">
    <source>
        <dbReference type="Pfam" id="PF02769"/>
    </source>
</evidence>
<evidence type="ECO:0000313" key="6">
    <source>
        <dbReference type="Proteomes" id="UP000199309"/>
    </source>
</evidence>
<evidence type="ECO:0000313" key="5">
    <source>
        <dbReference type="EMBL" id="SDM82432.1"/>
    </source>
</evidence>
<dbReference type="CDD" id="cd06061">
    <property type="entry name" value="PurM-like1"/>
    <property type="match status" value="1"/>
</dbReference>
<reference evidence="5 6" key="1">
    <citation type="submission" date="2016-10" db="EMBL/GenBank/DDBJ databases">
        <authorList>
            <person name="de Groot N.N."/>
        </authorList>
    </citation>
    <scope>NUCLEOTIDE SEQUENCE [LARGE SCALE GENOMIC DNA]</scope>
    <source>
        <strain evidence="5 6">DSM 16981</strain>
    </source>
</reference>
<comment type="similarity">
    <text evidence="1">Belongs to the HypE family.</text>
</comment>
<protein>
    <submittedName>
        <fullName evidence="5">Hydrogenase maturation factor</fullName>
    </submittedName>
</protein>
<dbReference type="Gene3D" id="3.40.225.10">
    <property type="entry name" value="Class II aldolase/adducin N-terminal domain"/>
    <property type="match status" value="1"/>
</dbReference>